<evidence type="ECO:0000256" key="3">
    <source>
        <dbReference type="ARBA" id="ARBA00023295"/>
    </source>
</evidence>
<evidence type="ECO:0000256" key="5">
    <source>
        <dbReference type="SAM" id="SignalP"/>
    </source>
</evidence>
<keyword evidence="8" id="KW-1185">Reference proteome</keyword>
<dbReference type="InterPro" id="IPR050386">
    <property type="entry name" value="Glycosyl_hydrolase_5"/>
</dbReference>
<keyword evidence="2 4" id="KW-0378">Hydrolase</keyword>
<feature type="chain" id="PRO_5046315641" evidence="5">
    <location>
        <begin position="28"/>
        <end position="430"/>
    </location>
</feature>
<evidence type="ECO:0000313" key="8">
    <source>
        <dbReference type="Proteomes" id="UP001276840"/>
    </source>
</evidence>
<dbReference type="InterPro" id="IPR017853">
    <property type="entry name" value="GH"/>
</dbReference>
<name>A0ABU4ZI42_9HYPH</name>
<feature type="domain" description="Glycoside hydrolase family 5" evidence="6">
    <location>
        <begin position="67"/>
        <end position="390"/>
    </location>
</feature>
<accession>A0ABU4ZI42</accession>
<dbReference type="PROSITE" id="PS00659">
    <property type="entry name" value="GLYCOSYL_HYDROL_F5"/>
    <property type="match status" value="1"/>
</dbReference>
<dbReference type="RefSeq" id="WP_320232861.1">
    <property type="nucleotide sequence ID" value="NZ_JAVIJF010000007.1"/>
</dbReference>
<keyword evidence="3 4" id="KW-0326">Glycosidase</keyword>
<protein>
    <submittedName>
        <fullName evidence="7">Cellulase family glycosylhydrolase</fullName>
    </submittedName>
</protein>
<comment type="caution">
    <text evidence="7">The sequence shown here is derived from an EMBL/GenBank/DDBJ whole genome shotgun (WGS) entry which is preliminary data.</text>
</comment>
<evidence type="ECO:0000256" key="1">
    <source>
        <dbReference type="ARBA" id="ARBA00022729"/>
    </source>
</evidence>
<dbReference type="InterPro" id="IPR001547">
    <property type="entry name" value="Glyco_hydro_5"/>
</dbReference>
<dbReference type="PANTHER" id="PTHR31297:SF17">
    <property type="entry name" value="ENDOGLUCANASE"/>
    <property type="match status" value="1"/>
</dbReference>
<gene>
    <name evidence="7" type="ORF">RFM68_10995</name>
</gene>
<feature type="signal peptide" evidence="5">
    <location>
        <begin position="1"/>
        <end position="27"/>
    </location>
</feature>
<dbReference type="SUPFAM" id="SSF51445">
    <property type="entry name" value="(Trans)glycosidases"/>
    <property type="match status" value="1"/>
</dbReference>
<evidence type="ECO:0000313" key="7">
    <source>
        <dbReference type="EMBL" id="MDX8525036.1"/>
    </source>
</evidence>
<dbReference type="Pfam" id="PF00150">
    <property type="entry name" value="Cellulase"/>
    <property type="match status" value="1"/>
</dbReference>
<sequence>MALLGTMIKTLVAALLALGSLALPVEAATFSMKRGLNLDQWVTWPSEDKWGDRRAILPYPEWRKFLKDDDLKALKDAGLDFLRMPVDPSPFLSDQTTALRDDLYASVLDSVRMINRAGLKVIVDLHLIPAGGNRKIGMSEVMDSPVTFDAYVEIVREMAKTIAGQDPQLVALELMNEPIVDCDENGTNLWPERQMQLFAAARASATRLTLVLTGGCYSNAASLARVDPKAVPDDNIIWAFHSYDPFLLTHQGATWAGDFIQYVTGLPYPLTAIPKTQLDMTLDTIRDRIRAEAPWARQSGLLGYLDAQVAAMDSPEKLIGVMDQPFKTVDAWAKANGVKPRDITLGEFGMIRKEYGNGFVMPAGYRAAYVRDMIARAEAHGFSWSVWSYGGAFGIVDAFDGEKAEPDVMDMIRSLRQGSEPRPHLNTDTP</sequence>
<dbReference type="InterPro" id="IPR018087">
    <property type="entry name" value="Glyco_hydro_5_CS"/>
</dbReference>
<organism evidence="7 8">
    <name type="scientific">Mesorhizobium montanum</name>
    <dbReference type="NCBI Taxonomy" id="3072323"/>
    <lineage>
        <taxon>Bacteria</taxon>
        <taxon>Pseudomonadati</taxon>
        <taxon>Pseudomonadota</taxon>
        <taxon>Alphaproteobacteria</taxon>
        <taxon>Hyphomicrobiales</taxon>
        <taxon>Phyllobacteriaceae</taxon>
        <taxon>Mesorhizobium</taxon>
    </lineage>
</organism>
<dbReference type="Gene3D" id="3.20.20.80">
    <property type="entry name" value="Glycosidases"/>
    <property type="match status" value="1"/>
</dbReference>
<dbReference type="Proteomes" id="UP001276840">
    <property type="component" value="Unassembled WGS sequence"/>
</dbReference>
<evidence type="ECO:0000256" key="2">
    <source>
        <dbReference type="ARBA" id="ARBA00022801"/>
    </source>
</evidence>
<evidence type="ECO:0000259" key="6">
    <source>
        <dbReference type="Pfam" id="PF00150"/>
    </source>
</evidence>
<comment type="similarity">
    <text evidence="4">Belongs to the glycosyl hydrolase 5 (cellulase A) family.</text>
</comment>
<evidence type="ECO:0000256" key="4">
    <source>
        <dbReference type="RuleBase" id="RU361153"/>
    </source>
</evidence>
<keyword evidence="1 5" id="KW-0732">Signal</keyword>
<proteinExistence type="inferred from homology"/>
<reference evidence="7 8" key="1">
    <citation type="submission" date="2023-08" db="EMBL/GenBank/DDBJ databases">
        <title>Implementing the SeqCode for naming new Mesorhizobium species isolated from Vachellia karroo root nodules.</title>
        <authorList>
            <person name="Van Lill M."/>
        </authorList>
    </citation>
    <scope>NUCLEOTIDE SEQUENCE [LARGE SCALE GENOMIC DNA]</scope>
    <source>
        <strain evidence="7 8">MSK 1335</strain>
    </source>
</reference>
<dbReference type="EMBL" id="JAVIJF010000007">
    <property type="protein sequence ID" value="MDX8525036.1"/>
    <property type="molecule type" value="Genomic_DNA"/>
</dbReference>
<dbReference type="PANTHER" id="PTHR31297">
    <property type="entry name" value="GLUCAN ENDO-1,6-BETA-GLUCOSIDASE B"/>
    <property type="match status" value="1"/>
</dbReference>